<sequence length="270" mass="28625">MVEYTSGTSSWRKAVLRAGRAFTRLPGRRRSGWTLGVPLIAAAAGLLFTMSATVSAGTSLREDRRVALGELISKKEAETQDARMRVDQLRNEIDGLTDALAVGDGPVAQEHARGEGYLSAAGLTAVHGRGLTVRMDDAPNSADDDLTPGAATQDDLVVHQQDVQAVVNALWAGGAEAMTIMNVRVITTTAVQCVGNTLLLDGKRYSPPFVISAIGDPARLQAALDASNGVRAFRDAVRDYGLGYSVTREADIQAPAYQGSVLLRHASVPR</sequence>
<name>A0A8J3NK80_9ACTN</name>
<dbReference type="AlphaFoldDB" id="A0A8J3NK80"/>
<comment type="similarity">
    <text evidence="1">Belongs to the UPF0749 family.</text>
</comment>
<dbReference type="EMBL" id="BONF01000012">
    <property type="protein sequence ID" value="GIF81230.1"/>
    <property type="molecule type" value="Genomic_DNA"/>
</dbReference>
<organism evidence="3 4">
    <name type="scientific">Catellatospora bangladeshensis</name>
    <dbReference type="NCBI Taxonomy" id="310355"/>
    <lineage>
        <taxon>Bacteria</taxon>
        <taxon>Bacillati</taxon>
        <taxon>Actinomycetota</taxon>
        <taxon>Actinomycetes</taxon>
        <taxon>Micromonosporales</taxon>
        <taxon>Micromonosporaceae</taxon>
        <taxon>Catellatospora</taxon>
    </lineage>
</organism>
<dbReference type="Proteomes" id="UP000601223">
    <property type="component" value="Unassembled WGS sequence"/>
</dbReference>
<keyword evidence="2" id="KW-0175">Coiled coil</keyword>
<dbReference type="GO" id="GO:0005886">
    <property type="term" value="C:plasma membrane"/>
    <property type="evidence" value="ECO:0007669"/>
    <property type="project" value="TreeGrafter"/>
</dbReference>
<reference evidence="3 4" key="1">
    <citation type="submission" date="2021-01" db="EMBL/GenBank/DDBJ databases">
        <title>Whole genome shotgun sequence of Catellatospora bangladeshensis NBRC 107357.</title>
        <authorList>
            <person name="Komaki H."/>
            <person name="Tamura T."/>
        </authorList>
    </citation>
    <scope>NUCLEOTIDE SEQUENCE [LARGE SCALE GENOMIC DNA]</scope>
    <source>
        <strain evidence="3 4">NBRC 107357</strain>
    </source>
</reference>
<feature type="coiled-coil region" evidence="2">
    <location>
        <begin position="72"/>
        <end position="99"/>
    </location>
</feature>
<dbReference type="Gene3D" id="3.30.70.1880">
    <property type="entry name" value="Protein of unknown function DUF881"/>
    <property type="match status" value="1"/>
</dbReference>
<evidence type="ECO:0000313" key="4">
    <source>
        <dbReference type="Proteomes" id="UP000601223"/>
    </source>
</evidence>
<evidence type="ECO:0000256" key="2">
    <source>
        <dbReference type="SAM" id="Coils"/>
    </source>
</evidence>
<dbReference type="PANTHER" id="PTHR37313">
    <property type="entry name" value="UPF0749 PROTEIN RV1825"/>
    <property type="match status" value="1"/>
</dbReference>
<dbReference type="InterPro" id="IPR010273">
    <property type="entry name" value="DUF881"/>
</dbReference>
<evidence type="ECO:0000256" key="1">
    <source>
        <dbReference type="ARBA" id="ARBA00009108"/>
    </source>
</evidence>
<evidence type="ECO:0000313" key="3">
    <source>
        <dbReference type="EMBL" id="GIF81230.1"/>
    </source>
</evidence>
<accession>A0A8J3NK80</accession>
<dbReference type="Pfam" id="PF05949">
    <property type="entry name" value="DUF881"/>
    <property type="match status" value="1"/>
</dbReference>
<protein>
    <submittedName>
        <fullName evidence="3">Membrane protein</fullName>
    </submittedName>
</protein>
<comment type="caution">
    <text evidence="3">The sequence shown here is derived from an EMBL/GenBank/DDBJ whole genome shotgun (WGS) entry which is preliminary data.</text>
</comment>
<proteinExistence type="inferred from homology"/>
<dbReference type="PANTHER" id="PTHR37313:SF4">
    <property type="entry name" value="CONSERVED MEMBRANE PROTEIN-RELATED"/>
    <property type="match status" value="1"/>
</dbReference>
<keyword evidence="4" id="KW-1185">Reference proteome</keyword>
<gene>
    <name evidence="3" type="ORF">Cba03nite_25790</name>
</gene>